<evidence type="ECO:0000313" key="3">
    <source>
        <dbReference type="Proteomes" id="UP000008065"/>
    </source>
</evidence>
<feature type="region of interest" description="Disordered" evidence="1">
    <location>
        <begin position="153"/>
        <end position="243"/>
    </location>
</feature>
<feature type="region of interest" description="Disordered" evidence="1">
    <location>
        <begin position="1"/>
        <end position="41"/>
    </location>
</feature>
<feature type="compositionally biased region" description="Acidic residues" evidence="1">
    <location>
        <begin position="217"/>
        <end position="226"/>
    </location>
</feature>
<keyword evidence="3" id="KW-1185">Reference proteome</keyword>
<dbReference type="OrthoDB" id="10369148at2759"/>
<dbReference type="RefSeq" id="XP_009851393.1">
    <property type="nucleotide sequence ID" value="XM_009853091.1"/>
</dbReference>
<name>F8ML21_NEUT8</name>
<dbReference type="AlphaFoldDB" id="F8ML21"/>
<feature type="compositionally biased region" description="Polar residues" evidence="1">
    <location>
        <begin position="1"/>
        <end position="15"/>
    </location>
</feature>
<evidence type="ECO:0000313" key="2">
    <source>
        <dbReference type="EMBL" id="EGO58346.1"/>
    </source>
</evidence>
<dbReference type="Proteomes" id="UP000008065">
    <property type="component" value="Unassembled WGS sequence"/>
</dbReference>
<protein>
    <submittedName>
        <fullName evidence="2">Uncharacterized protein</fullName>
    </submittedName>
</protein>
<organism evidence="2 3">
    <name type="scientific">Neurospora tetrasperma (strain FGSC 2508 / ATCC MYA-4615 / P0657)</name>
    <dbReference type="NCBI Taxonomy" id="510951"/>
    <lineage>
        <taxon>Eukaryota</taxon>
        <taxon>Fungi</taxon>
        <taxon>Dikarya</taxon>
        <taxon>Ascomycota</taxon>
        <taxon>Pezizomycotina</taxon>
        <taxon>Sordariomycetes</taxon>
        <taxon>Sordariomycetidae</taxon>
        <taxon>Sordariales</taxon>
        <taxon>Sordariaceae</taxon>
        <taxon>Neurospora</taxon>
    </lineage>
</organism>
<reference evidence="3" key="1">
    <citation type="journal article" date="2011" name="Genetics">
        <title>Massive changes in genome architecture accompany the transition to self-fertility in the filamentous fungus Neurospora tetrasperma.</title>
        <authorList>
            <person name="Ellison C.E."/>
            <person name="Stajich J.E."/>
            <person name="Jacobson D.J."/>
            <person name="Natvig D.O."/>
            <person name="Lapidus A."/>
            <person name="Foster B."/>
            <person name="Aerts A."/>
            <person name="Riley R."/>
            <person name="Lindquist E.A."/>
            <person name="Grigoriev I.V."/>
            <person name="Taylor J.W."/>
        </authorList>
    </citation>
    <scope>NUCLEOTIDE SEQUENCE [LARGE SCALE GENOMIC DNA]</scope>
    <source>
        <strain evidence="3">FGSC 2508 / P0657</strain>
    </source>
</reference>
<dbReference type="KEGG" id="nte:NEUTE1DRAFT101209"/>
<feature type="compositionally biased region" description="Polar residues" evidence="1">
    <location>
        <begin position="202"/>
        <end position="211"/>
    </location>
</feature>
<evidence type="ECO:0000256" key="1">
    <source>
        <dbReference type="SAM" id="MobiDB-lite"/>
    </source>
</evidence>
<accession>F8ML21</accession>
<sequence>MSSPSNNSRRSQMPSNQPPRPQRQGATVRASETPQALNEEAARVRAITDRVLANFRNEAARIPAVRNQATATSPDNLIETMNASLDAIRVAAGNEAPPRPMRTARQAAIENRLGRLDELIRSLRSRLPPNPDSAPPYTELPSEGEVTMAMSVPEPEYTPPYTPFGQGQKRKREGEIHYKEEEDTGDVEEGDRGFGRSCAPSPESTIPQRDTSCPGFAEEDDGDISDEEKNHSEGNDQDENDHD</sequence>
<dbReference type="GeneID" id="20821739"/>
<proteinExistence type="predicted"/>
<dbReference type="HOGENOM" id="CLU_1142855_0_0_1"/>
<dbReference type="VEuPathDB" id="FungiDB:NEUTE1DRAFT_101209"/>
<dbReference type="EMBL" id="GL891304">
    <property type="protein sequence ID" value="EGO58346.1"/>
    <property type="molecule type" value="Genomic_DNA"/>
</dbReference>
<gene>
    <name evidence="2" type="ORF">NEUTE1DRAFT_101209</name>
</gene>